<dbReference type="VEuPathDB" id="AmoebaDB:NfTy_076110"/>
<gene>
    <name evidence="4" type="ORF">FDP41_006898</name>
</gene>
<dbReference type="AlphaFoldDB" id="A0A6A5BJL7"/>
<dbReference type="VEuPathDB" id="AmoebaDB:NF0100080"/>
<dbReference type="InterPro" id="IPR003010">
    <property type="entry name" value="C-N_Hydrolase"/>
</dbReference>
<dbReference type="OMA" id="RGTHQLM"/>
<evidence type="ECO:0000259" key="3">
    <source>
        <dbReference type="PROSITE" id="PS50263"/>
    </source>
</evidence>
<dbReference type="PANTHER" id="PTHR43674:SF16">
    <property type="entry name" value="CARBON-NITROGEN FAMILY, PUTATIVE (AFU_ORTHOLOGUE AFUA_5G02350)-RELATED"/>
    <property type="match status" value="1"/>
</dbReference>
<keyword evidence="1" id="KW-0378">Hydrolase</keyword>
<name>A0A6A5BJL7_NAEFO</name>
<dbReference type="InterPro" id="IPR050345">
    <property type="entry name" value="Aliph_Amidase/BUP"/>
</dbReference>
<organism evidence="4 5">
    <name type="scientific">Naegleria fowleri</name>
    <name type="common">Brain eating amoeba</name>
    <dbReference type="NCBI Taxonomy" id="5763"/>
    <lineage>
        <taxon>Eukaryota</taxon>
        <taxon>Discoba</taxon>
        <taxon>Heterolobosea</taxon>
        <taxon>Tetramitia</taxon>
        <taxon>Eutetramitia</taxon>
        <taxon>Vahlkampfiidae</taxon>
        <taxon>Naegleria</taxon>
    </lineage>
</organism>
<dbReference type="SUPFAM" id="SSF56317">
    <property type="entry name" value="Carbon-nitrogen hydrolase"/>
    <property type="match status" value="1"/>
</dbReference>
<feature type="compositionally biased region" description="Pro residues" evidence="2">
    <location>
        <begin position="1"/>
        <end position="15"/>
    </location>
</feature>
<dbReference type="EMBL" id="VFQX01000053">
    <property type="protein sequence ID" value="KAF0974288.1"/>
    <property type="molecule type" value="Genomic_DNA"/>
</dbReference>
<evidence type="ECO:0000256" key="1">
    <source>
        <dbReference type="ARBA" id="ARBA00022801"/>
    </source>
</evidence>
<evidence type="ECO:0000313" key="5">
    <source>
        <dbReference type="Proteomes" id="UP000444721"/>
    </source>
</evidence>
<dbReference type="GeneID" id="68114116"/>
<protein>
    <recommendedName>
        <fullName evidence="3">CN hydrolase domain-containing protein</fullName>
    </recommendedName>
</protein>
<evidence type="ECO:0000256" key="2">
    <source>
        <dbReference type="SAM" id="MobiDB-lite"/>
    </source>
</evidence>
<feature type="region of interest" description="Disordered" evidence="2">
    <location>
        <begin position="1"/>
        <end position="69"/>
    </location>
</feature>
<dbReference type="RefSeq" id="XP_044559001.1">
    <property type="nucleotide sequence ID" value="XM_044710582.1"/>
</dbReference>
<feature type="domain" description="CN hydrolase" evidence="3">
    <location>
        <begin position="129"/>
        <end position="394"/>
    </location>
</feature>
<evidence type="ECO:0000313" key="4">
    <source>
        <dbReference type="EMBL" id="KAF0974288.1"/>
    </source>
</evidence>
<dbReference type="Pfam" id="PF00795">
    <property type="entry name" value="CN_hydrolase"/>
    <property type="match status" value="1"/>
</dbReference>
<dbReference type="VEuPathDB" id="AmoebaDB:FDP41_006898"/>
<dbReference type="GO" id="GO:0016811">
    <property type="term" value="F:hydrolase activity, acting on carbon-nitrogen (but not peptide) bonds, in linear amides"/>
    <property type="evidence" value="ECO:0007669"/>
    <property type="project" value="TreeGrafter"/>
</dbReference>
<dbReference type="CDD" id="cd07197">
    <property type="entry name" value="nitrilase"/>
    <property type="match status" value="1"/>
</dbReference>
<proteinExistence type="predicted"/>
<dbReference type="Gene3D" id="3.60.110.10">
    <property type="entry name" value="Carbon-nitrogen hydrolase"/>
    <property type="match status" value="1"/>
</dbReference>
<feature type="compositionally biased region" description="Low complexity" evidence="2">
    <location>
        <begin position="59"/>
        <end position="69"/>
    </location>
</feature>
<accession>A0A6A5BJL7</accession>
<dbReference type="InterPro" id="IPR036526">
    <property type="entry name" value="C-N_Hydrolase_sf"/>
</dbReference>
<dbReference type="PANTHER" id="PTHR43674">
    <property type="entry name" value="NITRILASE C965.09-RELATED"/>
    <property type="match status" value="1"/>
</dbReference>
<dbReference type="OrthoDB" id="412018at2759"/>
<keyword evidence="5" id="KW-1185">Reference proteome</keyword>
<comment type="caution">
    <text evidence="4">The sequence shown here is derived from an EMBL/GenBank/DDBJ whole genome shotgun (WGS) entry which is preliminary data.</text>
</comment>
<dbReference type="PROSITE" id="PS50263">
    <property type="entry name" value="CN_HYDROLASE"/>
    <property type="match status" value="1"/>
</dbReference>
<sequence>MSLPSNIPPPPPLFTTPPRSSISSVDDHTTLSSNIPPPPPFAFSSNSVTSVPPPPPPSSMSSSSTTSKKYYLSKMKKDKTETRHTLTISSQANEAILNSTTTTTIHPEFIIRDPYLSEYIPSENQKKQIKVLLITTPSVPNKGHSILEKCLSDCIQQSHDSRAPDLVITPEHWISSGSCTVPPSQHSEVMEIARVLSRYHCYGFIGMTLVENVTNSKNSKSFSVEYQRFNVVTVINPKGQVLGVYKKRHPTAHETALSIGDRVGIFDTIYGRIAVLICFDIESENILQETLLYQPKIIVNPTFIGGGGLFDSNLNLTPQDAERSRYFQIKTSLEAFGRNFEKTCVDSRVTIIRCDTAVMSGGRGTHQLMTPYSTIYPPSFYRNMDFCFYVDLDVNENDFSHETAAPPRDRSDQADNVGARYVMYSNERQRSVLLNRKDVVHEKDVKVTTTTTTPSSSSLAVNPFGVKFYGHNKYICHDQERVALVNADVLFCNEELDRLNIYETFGAFIEDIFVRFDKKQLLIMTSDHMLRIFTLLDDELKLKACNKSFLKFEKQFKIPLSLEVTSSENGDDTERCDNNKHIAICRKFCSFGKSSQNPTHLFIYSSNGILRVQLTSTKFNNREELISFDSSNYYVNKTSCSQQEILTLVDYEESTQTLYFLLWNTEKKNELLLASKCFGHDLDIQETTSCMMVILSSVTIDNLNLTKEEESTLIQVQKTLERNNEKHFVITFRNKHSSFEKMLPLTCNTHPKPSLHLMERPILLPQPCTCVLPLNLSQYLAATVEGELLLLETTLQQQQDQVTPSVRHHFHRIPIHKARRILSMHFNEMQGCLVMFHEDATSEGVYQSLTRFGTNRFVADLSNFFV</sequence>
<dbReference type="Proteomes" id="UP000444721">
    <property type="component" value="Unassembled WGS sequence"/>
</dbReference>
<reference evidence="4 5" key="1">
    <citation type="journal article" date="2019" name="Sci. Rep.">
        <title>Nanopore sequencing improves the draft genome of the human pathogenic amoeba Naegleria fowleri.</title>
        <authorList>
            <person name="Liechti N."/>
            <person name="Schurch N."/>
            <person name="Bruggmann R."/>
            <person name="Wittwer M."/>
        </authorList>
    </citation>
    <scope>NUCLEOTIDE SEQUENCE [LARGE SCALE GENOMIC DNA]</scope>
    <source>
        <strain evidence="4 5">ATCC 30894</strain>
    </source>
</reference>